<dbReference type="SUPFAM" id="SSF56601">
    <property type="entry name" value="beta-lactamase/transpeptidase-like"/>
    <property type="match status" value="1"/>
</dbReference>
<sequence length="617" mass="61325">MGEDSQPRPARGRARVPGPADQPPPPTGANLHPSTPPPAGSPPVDKTPYSAPPTPPGPFPPAGPARARAALPPPAPPVNQGPWIPPPGPAANRPQGAASVPAHHGPPIPLGPPTPPPGLTSPAGPAAAEPPAPRRRRLRASLLIPLTGIFVLVVFAAGLVVVRPGPVAGWLGDDTAGRPAAVVDPPGPPPGPVLGPLAATAPTPDEAGLTKAIGKLVTGNDLGGRTSVVVRDVVSGNVIFSNGGNLPTVPASTMKLVTAATVLATRGPAYKIPTRVVAGPNPGEVILVGGGDPTLAVNSDSFYGGAARLDKLAAATKKALGGTAPTKVYYDSSLYSGPVYGPGWDSDIPTGGFGGPSTALTINGARISTKKSANGYAERYTKPDEAAAKAFAKALGVGGTPAVAPAGAVPKEAGSPGPAATASTAPGSELARVESPPMVRLVEYMLVDSDNVVAEALARQVAIAKGQPASYAGARTAMTAALGDLGLPTDGLVIADGSGLSRTDRLTPELQTELLATAASGKRPELTELFAGLPVASWSGTLDDRFGDPADKKAAAGVIRAKTGTLTGNHAMAGVVTTADGRLLAFSILTDGVQAGSDEAHAVLDRIAATLAGCGCK</sequence>
<dbReference type="GO" id="GO:0006508">
    <property type="term" value="P:proteolysis"/>
    <property type="evidence" value="ECO:0007669"/>
    <property type="project" value="InterPro"/>
</dbReference>
<feature type="compositionally biased region" description="Low complexity" evidence="3">
    <location>
        <begin position="408"/>
        <end position="428"/>
    </location>
</feature>
<dbReference type="AlphaFoldDB" id="A0A3D9ZJC8"/>
<dbReference type="Proteomes" id="UP000256913">
    <property type="component" value="Unassembled WGS sequence"/>
</dbReference>
<protein>
    <submittedName>
        <fullName evidence="5">D-alanyl-D-alanine carboxypeptidase/D-alanyl-D-alanine-endopeptidase (Penicillin-binding protein 4)</fullName>
    </submittedName>
</protein>
<dbReference type="GO" id="GO:0000270">
    <property type="term" value="P:peptidoglycan metabolic process"/>
    <property type="evidence" value="ECO:0007669"/>
    <property type="project" value="TreeGrafter"/>
</dbReference>
<name>A0A3D9ZJC8_9ACTN</name>
<proteinExistence type="inferred from homology"/>
<dbReference type="InterPro" id="IPR012338">
    <property type="entry name" value="Beta-lactam/transpept-like"/>
</dbReference>
<dbReference type="PRINTS" id="PR00922">
    <property type="entry name" value="DADACBPTASE3"/>
</dbReference>
<evidence type="ECO:0000256" key="4">
    <source>
        <dbReference type="SAM" id="Phobius"/>
    </source>
</evidence>
<feature type="compositionally biased region" description="Pro residues" evidence="3">
    <location>
        <begin position="71"/>
        <end position="89"/>
    </location>
</feature>
<gene>
    <name evidence="5" type="ORF">DFJ67_2568</name>
</gene>
<dbReference type="PANTHER" id="PTHR30023:SF0">
    <property type="entry name" value="PENICILLIN-SENSITIVE CARBOXYPEPTIDASE A"/>
    <property type="match status" value="1"/>
</dbReference>
<dbReference type="Gene3D" id="3.50.80.20">
    <property type="entry name" value="D-Ala-D-Ala carboxypeptidase C, peptidase S13"/>
    <property type="match status" value="1"/>
</dbReference>
<comment type="caution">
    <text evidence="5">The sequence shown here is derived from an EMBL/GenBank/DDBJ whole genome shotgun (WGS) entry which is preliminary data.</text>
</comment>
<keyword evidence="5" id="KW-0645">Protease</keyword>
<comment type="similarity">
    <text evidence="1">Belongs to the peptidase S13 family.</text>
</comment>
<feature type="compositionally biased region" description="Pro residues" evidence="3">
    <location>
        <begin position="50"/>
        <end position="63"/>
    </location>
</feature>
<organism evidence="5 6">
    <name type="scientific">Asanoa ferruginea</name>
    <dbReference type="NCBI Taxonomy" id="53367"/>
    <lineage>
        <taxon>Bacteria</taxon>
        <taxon>Bacillati</taxon>
        <taxon>Actinomycetota</taxon>
        <taxon>Actinomycetes</taxon>
        <taxon>Micromonosporales</taxon>
        <taxon>Micromonosporaceae</taxon>
        <taxon>Asanoa</taxon>
    </lineage>
</organism>
<dbReference type="PANTHER" id="PTHR30023">
    <property type="entry name" value="D-ALANYL-D-ALANINE CARBOXYPEPTIDASE"/>
    <property type="match status" value="1"/>
</dbReference>
<keyword evidence="5" id="KW-0121">Carboxypeptidase</keyword>
<dbReference type="GO" id="GO:0004185">
    <property type="term" value="F:serine-type carboxypeptidase activity"/>
    <property type="evidence" value="ECO:0007669"/>
    <property type="project" value="InterPro"/>
</dbReference>
<feature type="compositionally biased region" description="Pro residues" evidence="3">
    <location>
        <begin position="104"/>
        <end position="119"/>
    </location>
</feature>
<evidence type="ECO:0000313" key="6">
    <source>
        <dbReference type="Proteomes" id="UP000256913"/>
    </source>
</evidence>
<keyword evidence="4" id="KW-1133">Transmembrane helix</keyword>
<keyword evidence="4" id="KW-0812">Transmembrane</keyword>
<feature type="compositionally biased region" description="Low complexity" evidence="3">
    <location>
        <begin position="120"/>
        <end position="129"/>
    </location>
</feature>
<evidence type="ECO:0000256" key="2">
    <source>
        <dbReference type="ARBA" id="ARBA00022801"/>
    </source>
</evidence>
<keyword evidence="6" id="KW-1185">Reference proteome</keyword>
<reference evidence="5 6" key="1">
    <citation type="submission" date="2018-08" db="EMBL/GenBank/DDBJ databases">
        <title>Sequencing the genomes of 1000 actinobacteria strains.</title>
        <authorList>
            <person name="Klenk H.-P."/>
        </authorList>
    </citation>
    <scope>NUCLEOTIDE SEQUENCE [LARGE SCALE GENOMIC DNA]</scope>
    <source>
        <strain evidence="5 6">DSM 44099</strain>
    </source>
</reference>
<feature type="transmembrane region" description="Helical" evidence="4">
    <location>
        <begin position="142"/>
        <end position="162"/>
    </location>
</feature>
<feature type="region of interest" description="Disordered" evidence="3">
    <location>
        <begin position="408"/>
        <end position="431"/>
    </location>
</feature>
<evidence type="ECO:0000256" key="1">
    <source>
        <dbReference type="ARBA" id="ARBA00006096"/>
    </source>
</evidence>
<keyword evidence="4" id="KW-0472">Membrane</keyword>
<accession>A0A3D9ZJC8</accession>
<evidence type="ECO:0000313" key="5">
    <source>
        <dbReference type="EMBL" id="REF96582.1"/>
    </source>
</evidence>
<dbReference type="Pfam" id="PF02113">
    <property type="entry name" value="Peptidase_S13"/>
    <property type="match status" value="2"/>
</dbReference>
<feature type="region of interest" description="Disordered" evidence="3">
    <location>
        <begin position="1"/>
        <end position="133"/>
    </location>
</feature>
<dbReference type="InterPro" id="IPR000667">
    <property type="entry name" value="Peptidase_S13"/>
</dbReference>
<evidence type="ECO:0000256" key="3">
    <source>
        <dbReference type="SAM" id="MobiDB-lite"/>
    </source>
</evidence>
<dbReference type="NCBIfam" id="TIGR00666">
    <property type="entry name" value="PBP4"/>
    <property type="match status" value="1"/>
</dbReference>
<keyword evidence="2" id="KW-0378">Hydrolase</keyword>
<dbReference type="Gene3D" id="3.40.710.10">
    <property type="entry name" value="DD-peptidase/beta-lactamase superfamily"/>
    <property type="match status" value="2"/>
</dbReference>
<dbReference type="EMBL" id="QUMQ01000001">
    <property type="protein sequence ID" value="REF96582.1"/>
    <property type="molecule type" value="Genomic_DNA"/>
</dbReference>